<dbReference type="InterPro" id="IPR050226">
    <property type="entry name" value="NagZ_Beta-hexosaminidase"/>
</dbReference>
<dbReference type="InterPro" id="IPR017853">
    <property type="entry name" value="GH"/>
</dbReference>
<dbReference type="InterPro" id="IPR036962">
    <property type="entry name" value="Glyco_hydro_3_N_sf"/>
</dbReference>
<keyword evidence="3" id="KW-0326">Glycosidase</keyword>
<keyword evidence="6" id="KW-1185">Reference proteome</keyword>
<dbReference type="Pfam" id="PF00933">
    <property type="entry name" value="Glyco_hydro_3"/>
    <property type="match status" value="1"/>
</dbReference>
<evidence type="ECO:0000259" key="4">
    <source>
        <dbReference type="Pfam" id="PF00933"/>
    </source>
</evidence>
<name>A0ABT6WDF6_9ACTN</name>
<dbReference type="InterPro" id="IPR001764">
    <property type="entry name" value="Glyco_hydro_3_N"/>
</dbReference>
<protein>
    <submittedName>
        <fullName evidence="5">Glycoside hydrolase family 3 N-terminal domain-containing protein</fullName>
    </submittedName>
</protein>
<sequence>MAIDPGLRRLALRTLLAAFPGESAPEWAADLLVDGLAGHTLFGTNVAGPEQLARLTRGLRSARADVLIAIDEEGGDVTRLGHRTGSPYPGNAALGAAGDPELTRRVYAAIGADLAATGINLDLAPTVDVNTAHDNPIIGTRSFGADPSLVARHTGAAVTGLQSSGVAACAKHFPGHGATVSDSHLELPTVDVPLSVLRSRDLPPFAAAVQAGVRAVMSAHIRVPELTGDGPATFSRAALTGLLRDELGFRGAIVTDALEMRGAAASAGGIPRAAVAALAAGADLLCIGAVVDLALVEAIVAEIAAATVDGRLAIGRLEDAAERTAALAAWSRPAAPPRQDSTPDVELGIEAARQGLRFEGSDDELRKPLVVRFVAGHSIAEGRVPWGLAPHLANVEEIEVVAAETTVESITERAGDRPIVLVGRRIHNSPAARTLIGRLAAERPVGVVEMGWPSSWRPAGVRAFVVTHGASLANSRAAAEALGLSR</sequence>
<evidence type="ECO:0000313" key="5">
    <source>
        <dbReference type="EMBL" id="MDI6097761.1"/>
    </source>
</evidence>
<dbReference type="PANTHER" id="PTHR30480">
    <property type="entry name" value="BETA-HEXOSAMINIDASE-RELATED"/>
    <property type="match status" value="1"/>
</dbReference>
<evidence type="ECO:0000256" key="1">
    <source>
        <dbReference type="ARBA" id="ARBA00005336"/>
    </source>
</evidence>
<dbReference type="GO" id="GO:0016787">
    <property type="term" value="F:hydrolase activity"/>
    <property type="evidence" value="ECO:0007669"/>
    <property type="project" value="UniProtKB-KW"/>
</dbReference>
<dbReference type="RefSeq" id="WP_282757141.1">
    <property type="nucleotide sequence ID" value="NZ_JASCTH010000002.1"/>
</dbReference>
<dbReference type="Gene3D" id="3.20.20.300">
    <property type="entry name" value="Glycoside hydrolase, family 3, N-terminal domain"/>
    <property type="match status" value="1"/>
</dbReference>
<dbReference type="Proteomes" id="UP001241758">
    <property type="component" value="Unassembled WGS sequence"/>
</dbReference>
<evidence type="ECO:0000256" key="2">
    <source>
        <dbReference type="ARBA" id="ARBA00022801"/>
    </source>
</evidence>
<accession>A0ABT6WDF6</accession>
<evidence type="ECO:0000313" key="6">
    <source>
        <dbReference type="Proteomes" id="UP001241758"/>
    </source>
</evidence>
<keyword evidence="2 5" id="KW-0378">Hydrolase</keyword>
<gene>
    <name evidence="5" type="ORF">QLQ12_03990</name>
</gene>
<feature type="domain" description="Glycoside hydrolase family 3 N-terminal" evidence="4">
    <location>
        <begin position="28"/>
        <end position="325"/>
    </location>
</feature>
<organism evidence="5 6">
    <name type="scientific">Actinoplanes sandaracinus</name>
    <dbReference type="NCBI Taxonomy" id="3045177"/>
    <lineage>
        <taxon>Bacteria</taxon>
        <taxon>Bacillati</taxon>
        <taxon>Actinomycetota</taxon>
        <taxon>Actinomycetes</taxon>
        <taxon>Micromonosporales</taxon>
        <taxon>Micromonosporaceae</taxon>
        <taxon>Actinoplanes</taxon>
    </lineage>
</organism>
<reference evidence="5 6" key="1">
    <citation type="submission" date="2023-05" db="EMBL/GenBank/DDBJ databases">
        <title>Actinoplanes sp. NEAU-A12 genome sequencing.</title>
        <authorList>
            <person name="Wang Z.-S."/>
        </authorList>
    </citation>
    <scope>NUCLEOTIDE SEQUENCE [LARGE SCALE GENOMIC DNA]</scope>
    <source>
        <strain evidence="5 6">NEAU-A12</strain>
    </source>
</reference>
<proteinExistence type="inferred from homology"/>
<dbReference type="PANTHER" id="PTHR30480:SF16">
    <property type="entry name" value="GLYCOSIDE HYDROLASE FAMILY 3 DOMAIN PROTEIN"/>
    <property type="match status" value="1"/>
</dbReference>
<dbReference type="PRINTS" id="PR00133">
    <property type="entry name" value="GLHYDRLASE3"/>
</dbReference>
<comment type="similarity">
    <text evidence="1">Belongs to the glycosyl hydrolase 3 family.</text>
</comment>
<dbReference type="SUPFAM" id="SSF51445">
    <property type="entry name" value="(Trans)glycosidases"/>
    <property type="match status" value="1"/>
</dbReference>
<comment type="caution">
    <text evidence="5">The sequence shown here is derived from an EMBL/GenBank/DDBJ whole genome shotgun (WGS) entry which is preliminary data.</text>
</comment>
<dbReference type="EMBL" id="JASCTH010000002">
    <property type="protein sequence ID" value="MDI6097761.1"/>
    <property type="molecule type" value="Genomic_DNA"/>
</dbReference>
<evidence type="ECO:0000256" key="3">
    <source>
        <dbReference type="ARBA" id="ARBA00023295"/>
    </source>
</evidence>